<keyword evidence="5" id="KW-0472">Membrane</keyword>
<dbReference type="PANTHER" id="PTHR34992:SF1">
    <property type="entry name" value="COPPER ACQUISITION FACTOR BIM1-LIKE DOMAIN-CONTAINING PROTEIN"/>
    <property type="match status" value="1"/>
</dbReference>
<keyword evidence="7" id="KW-0449">Lipoprotein</keyword>
<proteinExistence type="predicted"/>
<dbReference type="GO" id="GO:0098552">
    <property type="term" value="C:side of membrane"/>
    <property type="evidence" value="ECO:0007669"/>
    <property type="project" value="UniProtKB-KW"/>
</dbReference>
<organism evidence="11 12">
    <name type="scientific">Exophiala spinifera</name>
    <dbReference type="NCBI Taxonomy" id="91928"/>
    <lineage>
        <taxon>Eukaryota</taxon>
        <taxon>Fungi</taxon>
        <taxon>Dikarya</taxon>
        <taxon>Ascomycota</taxon>
        <taxon>Pezizomycotina</taxon>
        <taxon>Eurotiomycetes</taxon>
        <taxon>Chaetothyriomycetidae</taxon>
        <taxon>Chaetothyriales</taxon>
        <taxon>Herpotrichiellaceae</taxon>
        <taxon>Exophiala</taxon>
    </lineage>
</organism>
<evidence type="ECO:0000256" key="1">
    <source>
        <dbReference type="ARBA" id="ARBA00004609"/>
    </source>
</evidence>
<evidence type="ECO:0000256" key="3">
    <source>
        <dbReference type="ARBA" id="ARBA00022622"/>
    </source>
</evidence>
<dbReference type="InterPro" id="IPR046936">
    <property type="entry name" value="BIM1-like"/>
</dbReference>
<dbReference type="VEuPathDB" id="FungiDB:PV08_05418"/>
<evidence type="ECO:0000256" key="8">
    <source>
        <dbReference type="SAM" id="MobiDB-lite"/>
    </source>
</evidence>
<dbReference type="Proteomes" id="UP000053328">
    <property type="component" value="Unassembled WGS sequence"/>
</dbReference>
<evidence type="ECO:0000256" key="7">
    <source>
        <dbReference type="ARBA" id="ARBA00023288"/>
    </source>
</evidence>
<name>A0A0D1ZRF1_9EURO</name>
<protein>
    <recommendedName>
        <fullName evidence="10">Copper acquisition factor BIM1-like domain-containing protein</fullName>
    </recommendedName>
</protein>
<feature type="chain" id="PRO_5002237853" description="Copper acquisition factor BIM1-like domain-containing protein" evidence="9">
    <location>
        <begin position="21"/>
        <end position="240"/>
    </location>
</feature>
<feature type="domain" description="Copper acquisition factor BIM1-like" evidence="10">
    <location>
        <begin position="20"/>
        <end position="159"/>
    </location>
</feature>
<evidence type="ECO:0000256" key="5">
    <source>
        <dbReference type="ARBA" id="ARBA00023136"/>
    </source>
</evidence>
<dbReference type="InterPro" id="IPR046530">
    <property type="entry name" value="BIM1-like_dom"/>
</dbReference>
<evidence type="ECO:0000256" key="2">
    <source>
        <dbReference type="ARBA" id="ARBA00022475"/>
    </source>
</evidence>
<dbReference type="RefSeq" id="XP_016235588.1">
    <property type="nucleotide sequence ID" value="XM_016379761.1"/>
</dbReference>
<evidence type="ECO:0000259" key="10">
    <source>
        <dbReference type="Pfam" id="PF20238"/>
    </source>
</evidence>
<dbReference type="HOGENOM" id="CLU_070647_2_0_1"/>
<dbReference type="AlphaFoldDB" id="A0A0D1ZRF1"/>
<keyword evidence="6" id="KW-0325">Glycoprotein</keyword>
<evidence type="ECO:0000313" key="12">
    <source>
        <dbReference type="Proteomes" id="UP000053328"/>
    </source>
</evidence>
<evidence type="ECO:0000256" key="6">
    <source>
        <dbReference type="ARBA" id="ARBA00023180"/>
    </source>
</evidence>
<keyword evidence="2" id="KW-1003">Cell membrane</keyword>
<dbReference type="STRING" id="91928.A0A0D1ZRF1"/>
<evidence type="ECO:0000313" key="11">
    <source>
        <dbReference type="EMBL" id="KIW15372.1"/>
    </source>
</evidence>
<evidence type="ECO:0000256" key="4">
    <source>
        <dbReference type="ARBA" id="ARBA00022729"/>
    </source>
</evidence>
<dbReference type="EMBL" id="KN847495">
    <property type="protein sequence ID" value="KIW15372.1"/>
    <property type="molecule type" value="Genomic_DNA"/>
</dbReference>
<reference evidence="11 12" key="1">
    <citation type="submission" date="2015-01" db="EMBL/GenBank/DDBJ databases">
        <title>The Genome Sequence of Exophiala spinifera CBS89968.</title>
        <authorList>
            <consortium name="The Broad Institute Genomics Platform"/>
            <person name="Cuomo C."/>
            <person name="de Hoog S."/>
            <person name="Gorbushina A."/>
            <person name="Stielow B."/>
            <person name="Teixiera M."/>
            <person name="Abouelleil A."/>
            <person name="Chapman S.B."/>
            <person name="Priest M."/>
            <person name="Young S.K."/>
            <person name="Wortman J."/>
            <person name="Nusbaum C."/>
            <person name="Birren B."/>
        </authorList>
    </citation>
    <scope>NUCLEOTIDE SEQUENCE [LARGE SCALE GENOMIC DNA]</scope>
    <source>
        <strain evidence="11 12">CBS 89968</strain>
    </source>
</reference>
<dbReference type="PANTHER" id="PTHR34992">
    <property type="entry name" value="HYPHAL ANASTAMOSIS-7 PROTEIN"/>
    <property type="match status" value="1"/>
</dbReference>
<feature type="compositionally biased region" description="Low complexity" evidence="8">
    <location>
        <begin position="186"/>
        <end position="214"/>
    </location>
</feature>
<feature type="signal peptide" evidence="9">
    <location>
        <begin position="1"/>
        <end position="20"/>
    </location>
</feature>
<feature type="region of interest" description="Disordered" evidence="8">
    <location>
        <begin position="170"/>
        <end position="216"/>
    </location>
</feature>
<evidence type="ECO:0000256" key="9">
    <source>
        <dbReference type="SAM" id="SignalP"/>
    </source>
</evidence>
<keyword evidence="3" id="KW-0336">GPI-anchor</keyword>
<keyword evidence="12" id="KW-1185">Reference proteome</keyword>
<dbReference type="GO" id="GO:0005886">
    <property type="term" value="C:plasma membrane"/>
    <property type="evidence" value="ECO:0007669"/>
    <property type="project" value="UniProtKB-SubCell"/>
</dbReference>
<dbReference type="Pfam" id="PF20238">
    <property type="entry name" value="BIM1-like_dom"/>
    <property type="match status" value="1"/>
</dbReference>
<dbReference type="GeneID" id="27332501"/>
<comment type="subcellular location">
    <subcellularLocation>
        <location evidence="1">Cell membrane</location>
        <topology evidence="1">Lipid-anchor</topology>
        <topology evidence="1">GPI-anchor</topology>
    </subcellularLocation>
</comment>
<sequence>MLSLYQSLLLLSCLPALTLAHFELNFPPSRGTDDENQATFPCGGYSQTQNRTRVSLTEVPVSVKLGHTENLFQVTLAIGDDVGSSFNYDLLPTIQEFGPGDFCLSSIPVPADLNITDGTNATIQVITNSHDGSGLYNCADITFTATDPETPSSCTNGTGISATPLSANAYTNANESSGHEDGHGHGSSASGTASGSSSSSSSSASATAAPSGSSDNNGASMMTVGWGVLGAAVLAGVAVL</sequence>
<keyword evidence="4 9" id="KW-0732">Signal</keyword>
<dbReference type="OrthoDB" id="5333578at2759"/>
<gene>
    <name evidence="11" type="ORF">PV08_05418</name>
</gene>
<dbReference type="CDD" id="cd21176">
    <property type="entry name" value="LPMO_auxiliary-like"/>
    <property type="match status" value="1"/>
</dbReference>
<accession>A0A0D1ZRF1</accession>